<keyword evidence="1" id="KW-0812">Transmembrane</keyword>
<reference evidence="2 3" key="1">
    <citation type="submission" date="2018-06" db="EMBL/GenBank/DDBJ databases">
        <authorList>
            <consortium name="Pathogen Informatics"/>
            <person name="Doyle S."/>
        </authorList>
    </citation>
    <scope>NUCLEOTIDE SEQUENCE [LARGE SCALE GENOMIC DNA]</scope>
    <source>
        <strain evidence="2 3">NCTC8105</strain>
    </source>
</reference>
<sequence length="132" mass="14769">MIVIATWPVLIKLQKIFWGKRWIAVLLMTLLLLLLFIIPIALVIGSLIDNSGPVLEWASSAKNWSIPDLLWLKSIPAVGHKLYNSWHSMLAGGGSIIIAKIQPYIWSNHHLVCCSSRACRFIRVALFPDAAI</sequence>
<organism evidence="2 3">
    <name type="scientific">Hafnia alvei</name>
    <dbReference type="NCBI Taxonomy" id="569"/>
    <lineage>
        <taxon>Bacteria</taxon>
        <taxon>Pseudomonadati</taxon>
        <taxon>Pseudomonadota</taxon>
        <taxon>Gammaproteobacteria</taxon>
        <taxon>Enterobacterales</taxon>
        <taxon>Hafniaceae</taxon>
        <taxon>Hafnia</taxon>
    </lineage>
</organism>
<keyword evidence="1" id="KW-1133">Transmembrane helix</keyword>
<feature type="transmembrane region" description="Helical" evidence="1">
    <location>
        <begin position="22"/>
        <end position="48"/>
    </location>
</feature>
<evidence type="ECO:0000256" key="1">
    <source>
        <dbReference type="SAM" id="Phobius"/>
    </source>
</evidence>
<gene>
    <name evidence="2" type="primary">ydiK_2</name>
    <name evidence="2" type="ORF">NCTC8105_02429</name>
</gene>
<evidence type="ECO:0000313" key="2">
    <source>
        <dbReference type="EMBL" id="STQ80311.1"/>
    </source>
</evidence>
<protein>
    <submittedName>
        <fullName evidence="2">Putative inner membrane protein</fullName>
    </submittedName>
</protein>
<evidence type="ECO:0000313" key="3">
    <source>
        <dbReference type="Proteomes" id="UP000254821"/>
    </source>
</evidence>
<accession>A0A377PK44</accession>
<name>A0A377PK44_HAFAL</name>
<dbReference type="EMBL" id="UGHP01000001">
    <property type="protein sequence ID" value="STQ80311.1"/>
    <property type="molecule type" value="Genomic_DNA"/>
</dbReference>
<dbReference type="AlphaFoldDB" id="A0A377PK44"/>
<keyword evidence="1" id="KW-0472">Membrane</keyword>
<dbReference type="Proteomes" id="UP000254821">
    <property type="component" value="Unassembled WGS sequence"/>
</dbReference>
<proteinExistence type="predicted"/>